<dbReference type="EMBL" id="KZ825055">
    <property type="protein sequence ID" value="RAH62235.1"/>
    <property type="molecule type" value="Genomic_DNA"/>
</dbReference>
<organism evidence="1 2">
    <name type="scientific">Aspergillus piperis CBS 112811</name>
    <dbReference type="NCBI Taxonomy" id="1448313"/>
    <lineage>
        <taxon>Eukaryota</taxon>
        <taxon>Fungi</taxon>
        <taxon>Dikarya</taxon>
        <taxon>Ascomycota</taxon>
        <taxon>Pezizomycotina</taxon>
        <taxon>Eurotiomycetes</taxon>
        <taxon>Eurotiomycetidae</taxon>
        <taxon>Eurotiales</taxon>
        <taxon>Aspergillaceae</taxon>
        <taxon>Aspergillus</taxon>
        <taxon>Aspergillus subgen. Circumdati</taxon>
    </lineage>
</organism>
<dbReference type="RefSeq" id="XP_025520157.1">
    <property type="nucleotide sequence ID" value="XM_025653978.1"/>
</dbReference>
<evidence type="ECO:0000313" key="1">
    <source>
        <dbReference type="EMBL" id="RAH62235.1"/>
    </source>
</evidence>
<keyword evidence="2" id="KW-1185">Reference proteome</keyword>
<sequence>METGGVPGDFLAPVQIFNQCGPKIGGQSPIFVRVAGYGGATGDAPLLWQGIAVDPARPEQPKDAASITHTFRCSNRLARVRRTRQKLLQEEEFLATLIC</sequence>
<name>A0A8G1RD37_9EURO</name>
<dbReference type="Proteomes" id="UP000249526">
    <property type="component" value="Unassembled WGS sequence"/>
</dbReference>
<dbReference type="AlphaFoldDB" id="A0A8G1RD37"/>
<accession>A0A8G1RD37</accession>
<protein>
    <submittedName>
        <fullName evidence="1">Uncharacterized protein</fullName>
    </submittedName>
</protein>
<gene>
    <name evidence="1" type="ORF">BO85DRAFT_129688</name>
</gene>
<dbReference type="GeneID" id="37157380"/>
<proteinExistence type="predicted"/>
<reference evidence="1 2" key="1">
    <citation type="submission" date="2018-02" db="EMBL/GenBank/DDBJ databases">
        <title>The genomes of Aspergillus section Nigri reveals drivers in fungal speciation.</title>
        <authorList>
            <consortium name="DOE Joint Genome Institute"/>
            <person name="Vesth T.C."/>
            <person name="Nybo J."/>
            <person name="Theobald S."/>
            <person name="Brandl J."/>
            <person name="Frisvad J.C."/>
            <person name="Nielsen K.F."/>
            <person name="Lyhne E.K."/>
            <person name="Kogle M.E."/>
            <person name="Kuo A."/>
            <person name="Riley R."/>
            <person name="Clum A."/>
            <person name="Nolan M."/>
            <person name="Lipzen A."/>
            <person name="Salamov A."/>
            <person name="Henrissat B."/>
            <person name="Wiebenga A."/>
            <person name="De vries R.P."/>
            <person name="Grigoriev I.V."/>
            <person name="Mortensen U.H."/>
            <person name="Andersen M.R."/>
            <person name="Baker S.E."/>
        </authorList>
    </citation>
    <scope>NUCLEOTIDE SEQUENCE [LARGE SCALE GENOMIC DNA]</scope>
    <source>
        <strain evidence="1 2">CBS 112811</strain>
    </source>
</reference>
<evidence type="ECO:0000313" key="2">
    <source>
        <dbReference type="Proteomes" id="UP000249526"/>
    </source>
</evidence>